<evidence type="ECO:0000313" key="1">
    <source>
        <dbReference type="EMBL" id="MBO1321460.1"/>
    </source>
</evidence>
<dbReference type="RefSeq" id="WP_207861434.1">
    <property type="nucleotide sequence ID" value="NZ_JAFREP010000024.1"/>
</dbReference>
<sequence>MSFEEQLIFDYNEVPASPKIEAGDQLIGLTAANIRYSDGLAVFDIHVSAMVPGSIGDRYHNLLEAITLFVCDPGAGRVFSCRTFNDFVRLPREEEGKPNLISEPPFPPPTMKPPIKGGFRGGWVNSTLSCRTPYPNQSPSLFVHASLENAVSNAVGIDLLGLQAVVY</sequence>
<dbReference type="AlphaFoldDB" id="A0A8J7QNY6"/>
<dbReference type="EMBL" id="JAFREP010000024">
    <property type="protein sequence ID" value="MBO1321460.1"/>
    <property type="molecule type" value="Genomic_DNA"/>
</dbReference>
<keyword evidence="2" id="KW-1185">Reference proteome</keyword>
<evidence type="ECO:0000313" key="2">
    <source>
        <dbReference type="Proteomes" id="UP000664417"/>
    </source>
</evidence>
<reference evidence="1" key="1">
    <citation type="submission" date="2021-03" db="EMBL/GenBank/DDBJ databases">
        <authorList>
            <person name="Wang G."/>
        </authorList>
    </citation>
    <scope>NUCLEOTIDE SEQUENCE</scope>
    <source>
        <strain evidence="1">KCTC 12899</strain>
    </source>
</reference>
<organism evidence="1 2">
    <name type="scientific">Acanthopleuribacter pedis</name>
    <dbReference type="NCBI Taxonomy" id="442870"/>
    <lineage>
        <taxon>Bacteria</taxon>
        <taxon>Pseudomonadati</taxon>
        <taxon>Acidobacteriota</taxon>
        <taxon>Holophagae</taxon>
        <taxon>Acanthopleuribacterales</taxon>
        <taxon>Acanthopleuribacteraceae</taxon>
        <taxon>Acanthopleuribacter</taxon>
    </lineage>
</organism>
<comment type="caution">
    <text evidence="1">The sequence shown here is derived from an EMBL/GenBank/DDBJ whole genome shotgun (WGS) entry which is preliminary data.</text>
</comment>
<protein>
    <submittedName>
        <fullName evidence="1">Uncharacterized protein</fullName>
    </submittedName>
</protein>
<accession>A0A8J7QNY6</accession>
<proteinExistence type="predicted"/>
<dbReference type="Proteomes" id="UP000664417">
    <property type="component" value="Unassembled WGS sequence"/>
</dbReference>
<gene>
    <name evidence="1" type="ORF">J3U88_23460</name>
</gene>
<name>A0A8J7QNY6_9BACT</name>